<feature type="transmembrane region" description="Helical" evidence="5">
    <location>
        <begin position="352"/>
        <end position="376"/>
    </location>
</feature>
<feature type="transmembrane region" description="Helical" evidence="5">
    <location>
        <begin position="406"/>
        <end position="423"/>
    </location>
</feature>
<feature type="transmembrane region" description="Helical" evidence="5">
    <location>
        <begin position="97"/>
        <end position="117"/>
    </location>
</feature>
<feature type="transmembrane region" description="Helical" evidence="5">
    <location>
        <begin position="383"/>
        <end position="400"/>
    </location>
</feature>
<dbReference type="Pfam" id="PF11846">
    <property type="entry name" value="Wzy_C_2"/>
    <property type="match status" value="1"/>
</dbReference>
<protein>
    <submittedName>
        <fullName evidence="8">Uncharacterized protein</fullName>
    </submittedName>
</protein>
<dbReference type="Pfam" id="PF04932">
    <property type="entry name" value="Wzy_C"/>
    <property type="match status" value="1"/>
</dbReference>
<gene>
    <name evidence="8" type="ORF">METZ01_LOCUS168524</name>
</gene>
<dbReference type="InterPro" id="IPR051533">
    <property type="entry name" value="WaaL-like"/>
</dbReference>
<dbReference type="PANTHER" id="PTHR37422:SF21">
    <property type="entry name" value="EXOQ-LIKE PROTEIN"/>
    <property type="match status" value="1"/>
</dbReference>
<feature type="domain" description="O-antigen ligase-related" evidence="6">
    <location>
        <begin position="209"/>
        <end position="367"/>
    </location>
</feature>
<feature type="transmembrane region" description="Helical" evidence="5">
    <location>
        <begin position="444"/>
        <end position="466"/>
    </location>
</feature>
<feature type="transmembrane region" description="Helical" evidence="5">
    <location>
        <begin position="201"/>
        <end position="221"/>
    </location>
</feature>
<feature type="transmembrane region" description="Helical" evidence="5">
    <location>
        <begin position="46"/>
        <end position="63"/>
    </location>
</feature>
<name>A0A382BPA7_9ZZZZ</name>
<evidence type="ECO:0000259" key="7">
    <source>
        <dbReference type="Pfam" id="PF11846"/>
    </source>
</evidence>
<keyword evidence="4 5" id="KW-0472">Membrane</keyword>
<dbReference type="InterPro" id="IPR007016">
    <property type="entry name" value="O-antigen_ligase-rel_domated"/>
</dbReference>
<dbReference type="InterPro" id="IPR021797">
    <property type="entry name" value="Wzy_C_2"/>
</dbReference>
<evidence type="ECO:0000259" key="6">
    <source>
        <dbReference type="Pfam" id="PF04932"/>
    </source>
</evidence>
<feature type="transmembrane region" description="Helical" evidence="5">
    <location>
        <begin position="250"/>
        <end position="269"/>
    </location>
</feature>
<feature type="domain" description="Virulence factor membrane-bound polymerase C-terminal" evidence="7">
    <location>
        <begin position="389"/>
        <end position="562"/>
    </location>
</feature>
<evidence type="ECO:0000256" key="1">
    <source>
        <dbReference type="ARBA" id="ARBA00004141"/>
    </source>
</evidence>
<reference evidence="8" key="1">
    <citation type="submission" date="2018-05" db="EMBL/GenBank/DDBJ databases">
        <authorList>
            <person name="Lanie J.A."/>
            <person name="Ng W.-L."/>
            <person name="Kazmierczak K.M."/>
            <person name="Andrzejewski T.M."/>
            <person name="Davidsen T.M."/>
            <person name="Wayne K.J."/>
            <person name="Tettelin H."/>
            <person name="Glass J.I."/>
            <person name="Rusch D."/>
            <person name="Podicherti R."/>
            <person name="Tsui H.-C.T."/>
            <person name="Winkler M.E."/>
        </authorList>
    </citation>
    <scope>NUCLEOTIDE SEQUENCE</scope>
</reference>
<dbReference type="PANTHER" id="PTHR37422">
    <property type="entry name" value="TEICHURONIC ACID BIOSYNTHESIS PROTEIN TUAE"/>
    <property type="match status" value="1"/>
</dbReference>
<dbReference type="EMBL" id="UINC01030758">
    <property type="protein sequence ID" value="SVB15670.1"/>
    <property type="molecule type" value="Genomic_DNA"/>
</dbReference>
<feature type="transmembrane region" description="Helical" evidence="5">
    <location>
        <begin position="70"/>
        <end position="91"/>
    </location>
</feature>
<proteinExistence type="predicted"/>
<accession>A0A382BPA7</accession>
<comment type="subcellular location">
    <subcellularLocation>
        <location evidence="1">Membrane</location>
        <topology evidence="1">Multi-pass membrane protein</topology>
    </subcellularLocation>
</comment>
<keyword evidence="3 5" id="KW-1133">Transmembrane helix</keyword>
<feature type="transmembrane region" description="Helical" evidence="5">
    <location>
        <begin position="227"/>
        <end position="243"/>
    </location>
</feature>
<evidence type="ECO:0000256" key="4">
    <source>
        <dbReference type="ARBA" id="ARBA00023136"/>
    </source>
</evidence>
<evidence type="ECO:0000256" key="2">
    <source>
        <dbReference type="ARBA" id="ARBA00022692"/>
    </source>
</evidence>
<feature type="transmembrane region" description="Helical" evidence="5">
    <location>
        <begin position="172"/>
        <end position="189"/>
    </location>
</feature>
<dbReference type="GO" id="GO:0016020">
    <property type="term" value="C:membrane"/>
    <property type="evidence" value="ECO:0007669"/>
    <property type="project" value="UniProtKB-SubCell"/>
</dbReference>
<evidence type="ECO:0000313" key="8">
    <source>
        <dbReference type="EMBL" id="SVB15670.1"/>
    </source>
</evidence>
<keyword evidence="2 5" id="KW-0812">Transmembrane</keyword>
<feature type="transmembrane region" description="Helical" evidence="5">
    <location>
        <begin position="7"/>
        <end position="26"/>
    </location>
</feature>
<organism evidence="8">
    <name type="scientific">marine metagenome</name>
    <dbReference type="NCBI Taxonomy" id="408172"/>
    <lineage>
        <taxon>unclassified sequences</taxon>
        <taxon>metagenomes</taxon>
        <taxon>ecological metagenomes</taxon>
    </lineage>
</organism>
<dbReference type="AlphaFoldDB" id="A0A382BPA7"/>
<feature type="transmembrane region" description="Helical" evidence="5">
    <location>
        <begin position="129"/>
        <end position="152"/>
    </location>
</feature>
<evidence type="ECO:0000256" key="3">
    <source>
        <dbReference type="ARBA" id="ARBA00022989"/>
    </source>
</evidence>
<sequence>MFKEKILGQSWLTSSILAVLIIYFFIGMHYTQYHIGGIGLYRPNNAVGWIFASAIISLGLLKIANDRQVLITPTMKMIALVFIGLIIPYFYGQTDNLWKAADRFVAIAAGGLIIFSLQQFRFSEKQWMCILFSVVVGAFLQVLIGWYEYFLAPSGSFGGNVPFGTFFQKNNIGTFVLTGFSLACLFLLRAPKLYSSQVYKICFLISLIFTLFAGFVIVMVISRTTQVITLIVIICICIGLGISKVNNTRAVLLMIFGLSLSICFGIYVLNTAEGNLDALVEFNDTAEWDSDKLTGEPRRLIWGICWKMFLHSPLLGFGYGDFRWDFLKAQAEKFSLTGEYYSTAISLPHNELIFWAIEGGIIPLLCIVCFGLWFVIRTFRKRGISGVFYLVCLLPVIIHSMLEYPFYQAVVHWITFCCLIAFISSRQEIKRCYTIAVPVIMRSLAVIIFTLVTTYMTLAIQSLYWLEKYSVSPKLELLSNIWYPVEHGDIVLSAHMLQRLNDVNKVWNEKELLEHVDWLRTTIIYDPKDYLYKYMIRVLKTLGQEEKAEQFRTEGKYLFPHSDI</sequence>
<evidence type="ECO:0000256" key="5">
    <source>
        <dbReference type="SAM" id="Phobius"/>
    </source>
</evidence>